<evidence type="ECO:0000256" key="1">
    <source>
        <dbReference type="SAM" id="Phobius"/>
    </source>
</evidence>
<gene>
    <name evidence="2" type="ORF">SE15_10645</name>
</gene>
<sequence>MEETPNLPEAVEASEPMLYSSKALVLVTTLLSIFSWVVLAAFLADVIAQVVNIQITLTNQSLSLAEVLRQPSAVSFLITNISTPLFTGIGLFLVMQGSAIGLNLLREMDLMNRHVL</sequence>
<dbReference type="AlphaFoldDB" id="A0A0P6YJI7"/>
<feature type="transmembrane region" description="Helical" evidence="1">
    <location>
        <begin position="23"/>
        <end position="44"/>
    </location>
</feature>
<comment type="caution">
    <text evidence="2">The sequence shown here is derived from an EMBL/GenBank/DDBJ whole genome shotgun (WGS) entry which is preliminary data.</text>
</comment>
<dbReference type="EMBL" id="LGKO01000005">
    <property type="protein sequence ID" value="KPL82572.1"/>
    <property type="molecule type" value="Genomic_DNA"/>
</dbReference>
<protein>
    <submittedName>
        <fullName evidence="2">Uncharacterized protein</fullName>
    </submittedName>
</protein>
<evidence type="ECO:0000313" key="3">
    <source>
        <dbReference type="Proteomes" id="UP000050544"/>
    </source>
</evidence>
<keyword evidence="1" id="KW-1133">Transmembrane helix</keyword>
<dbReference type="STRING" id="869279.SE15_10645"/>
<reference evidence="2 3" key="1">
    <citation type="submission" date="2015-07" db="EMBL/GenBank/DDBJ databases">
        <title>Whole genome sequence of Thermanaerothrix daxensis DSM 23592.</title>
        <authorList>
            <person name="Hemp J."/>
            <person name="Ward L.M."/>
            <person name="Pace L.A."/>
            <person name="Fischer W.W."/>
        </authorList>
    </citation>
    <scope>NUCLEOTIDE SEQUENCE [LARGE SCALE GENOMIC DNA]</scope>
    <source>
        <strain evidence="2 3">GNS-1</strain>
    </source>
</reference>
<keyword evidence="3" id="KW-1185">Reference proteome</keyword>
<keyword evidence="1" id="KW-0472">Membrane</keyword>
<name>A0A0P6YJI7_9CHLR</name>
<organism evidence="2 3">
    <name type="scientific">Thermanaerothrix daxensis</name>
    <dbReference type="NCBI Taxonomy" id="869279"/>
    <lineage>
        <taxon>Bacteria</taxon>
        <taxon>Bacillati</taxon>
        <taxon>Chloroflexota</taxon>
        <taxon>Anaerolineae</taxon>
        <taxon>Anaerolineales</taxon>
        <taxon>Anaerolineaceae</taxon>
        <taxon>Thermanaerothrix</taxon>
    </lineage>
</organism>
<dbReference type="Proteomes" id="UP000050544">
    <property type="component" value="Unassembled WGS sequence"/>
</dbReference>
<keyword evidence="1" id="KW-0812">Transmembrane</keyword>
<proteinExistence type="predicted"/>
<accession>A0A0P6YJI7</accession>
<evidence type="ECO:0000313" key="2">
    <source>
        <dbReference type="EMBL" id="KPL82572.1"/>
    </source>
</evidence>
<feature type="transmembrane region" description="Helical" evidence="1">
    <location>
        <begin position="85"/>
        <end position="105"/>
    </location>
</feature>
<dbReference type="RefSeq" id="WP_054522084.1">
    <property type="nucleotide sequence ID" value="NZ_LGKO01000005.1"/>
</dbReference>